<organism evidence="2 3">
    <name type="scientific">Aestuariirhabdus litorea</name>
    <dbReference type="NCBI Taxonomy" id="2528527"/>
    <lineage>
        <taxon>Bacteria</taxon>
        <taxon>Pseudomonadati</taxon>
        <taxon>Pseudomonadota</taxon>
        <taxon>Gammaproteobacteria</taxon>
        <taxon>Oceanospirillales</taxon>
        <taxon>Aestuariirhabdaceae</taxon>
        <taxon>Aestuariirhabdus</taxon>
    </lineage>
</organism>
<keyword evidence="1" id="KW-0472">Membrane</keyword>
<proteinExistence type="predicted"/>
<dbReference type="RefSeq" id="WP_125014672.1">
    <property type="nucleotide sequence ID" value="NZ_QWEZ01000001.1"/>
</dbReference>
<feature type="transmembrane region" description="Helical" evidence="1">
    <location>
        <begin position="12"/>
        <end position="36"/>
    </location>
</feature>
<feature type="transmembrane region" description="Helical" evidence="1">
    <location>
        <begin position="151"/>
        <end position="172"/>
    </location>
</feature>
<dbReference type="Proteomes" id="UP000280792">
    <property type="component" value="Unassembled WGS sequence"/>
</dbReference>
<keyword evidence="3" id="KW-1185">Reference proteome</keyword>
<reference evidence="2 3" key="2">
    <citation type="submission" date="2018-12" db="EMBL/GenBank/DDBJ databases">
        <title>Simiduia agarivorans gen. nov., sp. nov., a marine, agarolytic bacterium isolated from shallow coastal water from Keelung, Taiwan.</title>
        <authorList>
            <person name="Shieh W.Y."/>
        </authorList>
    </citation>
    <scope>NUCLEOTIDE SEQUENCE [LARGE SCALE GENOMIC DNA]</scope>
    <source>
        <strain evidence="2 3">GTF-13</strain>
    </source>
</reference>
<gene>
    <name evidence="2" type="ORF">D0544_03810</name>
</gene>
<dbReference type="EMBL" id="QWEZ01000001">
    <property type="protein sequence ID" value="RRJ84245.1"/>
    <property type="molecule type" value="Genomic_DNA"/>
</dbReference>
<keyword evidence="1" id="KW-1133">Transmembrane helix</keyword>
<evidence type="ECO:0008006" key="4">
    <source>
        <dbReference type="Google" id="ProtNLM"/>
    </source>
</evidence>
<accession>A0A3P3VNG1</accession>
<dbReference type="AlphaFoldDB" id="A0A3P3VNG1"/>
<comment type="caution">
    <text evidence="2">The sequence shown here is derived from an EMBL/GenBank/DDBJ whole genome shotgun (WGS) entry which is preliminary data.</text>
</comment>
<name>A0A3P3VNG1_9GAMM</name>
<keyword evidence="1" id="KW-0812">Transmembrane</keyword>
<protein>
    <recommendedName>
        <fullName evidence="4">Elongation factor-1 alpha</fullName>
    </recommendedName>
</protein>
<evidence type="ECO:0000313" key="3">
    <source>
        <dbReference type="Proteomes" id="UP000280792"/>
    </source>
</evidence>
<evidence type="ECO:0000313" key="2">
    <source>
        <dbReference type="EMBL" id="RRJ84245.1"/>
    </source>
</evidence>
<reference evidence="2 3" key="1">
    <citation type="submission" date="2018-08" db="EMBL/GenBank/DDBJ databases">
        <authorList>
            <person name="Khan S.A."/>
        </authorList>
    </citation>
    <scope>NUCLEOTIDE SEQUENCE [LARGE SCALE GENOMIC DNA]</scope>
    <source>
        <strain evidence="2 3">GTF-13</strain>
    </source>
</reference>
<sequence length="244" mass="27239">MRIDTLNFQARLGLSGFLITVILGALSAATLIGLIYSTNTSGFNVPDMDKVKAKYSDPMLVGAMKSSMYEYVAEDGDIEVIAQWIKDGAKDDEYFKEEVMYILEEDCQKCHSRNSTMSKAITSIPFSSHEDIIKYTEAGYSWTHMAKNAHIHLFGMSVFLVLVTLAFAFSSYISALKTLLISLSWIALWADISAWWLSKYWDGFAYLIAGAGSVEIGSVIAMSGLCLINMWFKLPSFMLEKDES</sequence>
<feature type="transmembrane region" description="Helical" evidence="1">
    <location>
        <begin position="204"/>
        <end position="232"/>
    </location>
</feature>
<feature type="transmembrane region" description="Helical" evidence="1">
    <location>
        <begin position="179"/>
        <end position="198"/>
    </location>
</feature>
<evidence type="ECO:0000256" key="1">
    <source>
        <dbReference type="SAM" id="Phobius"/>
    </source>
</evidence>